<protein>
    <submittedName>
        <fullName evidence="1">Uncharacterized protein</fullName>
    </submittedName>
</protein>
<dbReference type="Proteomes" id="UP001153148">
    <property type="component" value="Unassembled WGS sequence"/>
</dbReference>
<proteinExistence type="predicted"/>
<reference evidence="1" key="1">
    <citation type="submission" date="2021-03" db="EMBL/GenBank/DDBJ databases">
        <authorList>
            <person name="Tran Van P."/>
        </authorList>
    </citation>
    <scope>NUCLEOTIDE SEQUENCE</scope>
</reference>
<organism evidence="1 2">
    <name type="scientific">Timema podura</name>
    <name type="common">Walking stick</name>
    <dbReference type="NCBI Taxonomy" id="61482"/>
    <lineage>
        <taxon>Eukaryota</taxon>
        <taxon>Metazoa</taxon>
        <taxon>Ecdysozoa</taxon>
        <taxon>Arthropoda</taxon>
        <taxon>Hexapoda</taxon>
        <taxon>Insecta</taxon>
        <taxon>Pterygota</taxon>
        <taxon>Neoptera</taxon>
        <taxon>Polyneoptera</taxon>
        <taxon>Phasmatodea</taxon>
        <taxon>Timematodea</taxon>
        <taxon>Timematoidea</taxon>
        <taxon>Timematidae</taxon>
        <taxon>Timema</taxon>
    </lineage>
</organism>
<gene>
    <name evidence="1" type="ORF">TPAB3V08_LOCUS7447</name>
</gene>
<dbReference type="EMBL" id="CAJPIN010012531">
    <property type="protein sequence ID" value="CAG2060491.1"/>
    <property type="molecule type" value="Genomic_DNA"/>
</dbReference>
<name>A0ABN7P3N3_TIMPD</name>
<accession>A0ABN7P3N3</accession>
<keyword evidence="2" id="KW-1185">Reference proteome</keyword>
<evidence type="ECO:0000313" key="2">
    <source>
        <dbReference type="Proteomes" id="UP001153148"/>
    </source>
</evidence>
<comment type="caution">
    <text evidence="1">The sequence shown here is derived from an EMBL/GenBank/DDBJ whole genome shotgun (WGS) entry which is preliminary data.</text>
</comment>
<sequence>MVINEVEQIYLGSVIEEKGGSKEDLMRREQQGELLYRWLGCALGRDDDAARHEDGPEEDTCLHVTDEETEVI</sequence>
<evidence type="ECO:0000313" key="1">
    <source>
        <dbReference type="EMBL" id="CAG2060491.1"/>
    </source>
</evidence>